<reference evidence="2" key="1">
    <citation type="submission" date="2022-11" db="EMBL/GenBank/DDBJ databases">
        <title>Centuries of genome instability and evolution in soft-shell clam transmissible cancer (bioRxiv).</title>
        <authorList>
            <person name="Hart S.F.M."/>
            <person name="Yonemitsu M.A."/>
            <person name="Giersch R.M."/>
            <person name="Beal B.F."/>
            <person name="Arriagada G."/>
            <person name="Davis B.W."/>
            <person name="Ostrander E.A."/>
            <person name="Goff S.P."/>
            <person name="Metzger M.J."/>
        </authorList>
    </citation>
    <scope>NUCLEOTIDE SEQUENCE</scope>
    <source>
        <strain evidence="2">MELC-2E11</strain>
        <tissue evidence="2">Siphon/mantle</tissue>
    </source>
</reference>
<evidence type="ECO:0000259" key="1">
    <source>
        <dbReference type="PROSITE" id="PS51498"/>
    </source>
</evidence>
<dbReference type="PROSITE" id="PS51498">
    <property type="entry name" value="MABP"/>
    <property type="match status" value="1"/>
</dbReference>
<dbReference type="PANTHER" id="PTHR31547">
    <property type="entry name" value="MULTIVESICULAR BODY SUBUNIT 12B"/>
    <property type="match status" value="1"/>
</dbReference>
<name>A0ABY7EYP5_MYAAR</name>
<dbReference type="Gene3D" id="2.100.10.50">
    <property type="match status" value="1"/>
</dbReference>
<evidence type="ECO:0000313" key="3">
    <source>
        <dbReference type="Proteomes" id="UP001164746"/>
    </source>
</evidence>
<protein>
    <submittedName>
        <fullName evidence="2">MB12B-like protein</fullName>
    </submittedName>
</protein>
<dbReference type="EMBL" id="CP111020">
    <property type="protein sequence ID" value="WAR14219.1"/>
    <property type="molecule type" value="Genomic_DNA"/>
</dbReference>
<evidence type="ECO:0000313" key="2">
    <source>
        <dbReference type="EMBL" id="WAR14219.1"/>
    </source>
</evidence>
<keyword evidence="3" id="KW-1185">Reference proteome</keyword>
<accession>A0ABY7EYP5</accession>
<dbReference type="Pfam" id="PF10240">
    <property type="entry name" value="DUF2464"/>
    <property type="match status" value="1"/>
</dbReference>
<dbReference type="InterPro" id="IPR040297">
    <property type="entry name" value="MVB12B"/>
</dbReference>
<gene>
    <name evidence="2" type="ORF">MAR_004324</name>
</gene>
<dbReference type="PANTHER" id="PTHR31547:SF1">
    <property type="entry name" value="MULTIVESICULAR BODY SUBUNIT 12B"/>
    <property type="match status" value="1"/>
</dbReference>
<sequence length="382" mass="43248">MAVICGRCLKKNHLNCENQLVDLVEVSHPSTDRLNDIIHGLEDLLIDAKCLQKNVNISRENNNSAKENNFKAVRDFRKDIDDYFDKLQREIEHEITQCHANKEDIYTEQLKTSFVVEDTVLIKQQQLDSMVQQNLKSTLYVATDNLGKEIASLNKTLIEAARKPMNPMYEFQTNDVFQNLMSTHNIFGTVEDIPSGSDELTHTITRKHESDQATIDGGRHGRVKQCSSIRHGAIDRRIKIQRPAFKTCSSVITAVVVVAGIGNCPSGYTPIKHDFDFKDACLGRDEMIWRSPSRYLCVKRAEPKRGLEVLVDVSITNVRDPVPAGFTVVDTLKSTNPSSGEMKKKLLCVCWMNASITMSAISDIFFLRRCHRKLSKEFIMVG</sequence>
<proteinExistence type="predicted"/>
<organism evidence="2 3">
    <name type="scientific">Mya arenaria</name>
    <name type="common">Soft-shell clam</name>
    <dbReference type="NCBI Taxonomy" id="6604"/>
    <lineage>
        <taxon>Eukaryota</taxon>
        <taxon>Metazoa</taxon>
        <taxon>Spiralia</taxon>
        <taxon>Lophotrochozoa</taxon>
        <taxon>Mollusca</taxon>
        <taxon>Bivalvia</taxon>
        <taxon>Autobranchia</taxon>
        <taxon>Heteroconchia</taxon>
        <taxon>Euheterodonta</taxon>
        <taxon>Imparidentia</taxon>
        <taxon>Neoheterodontei</taxon>
        <taxon>Myida</taxon>
        <taxon>Myoidea</taxon>
        <taxon>Myidae</taxon>
        <taxon>Mya</taxon>
    </lineage>
</organism>
<dbReference type="InterPro" id="IPR018798">
    <property type="entry name" value="MVB12A/B"/>
</dbReference>
<dbReference type="Proteomes" id="UP001164746">
    <property type="component" value="Chromosome 9"/>
</dbReference>
<feature type="domain" description="MABP" evidence="1">
    <location>
        <begin position="249"/>
        <end position="382"/>
    </location>
</feature>
<dbReference type="InterPro" id="IPR023341">
    <property type="entry name" value="MABP"/>
</dbReference>